<keyword evidence="6" id="KW-1185">Reference proteome</keyword>
<evidence type="ECO:0000256" key="3">
    <source>
        <dbReference type="ARBA" id="ARBA00023163"/>
    </source>
</evidence>
<reference evidence="6" key="1">
    <citation type="journal article" date="2019" name="Int. J. Syst. Evol. Microbiol.">
        <title>The Global Catalogue of Microorganisms (GCM) 10K type strain sequencing project: providing services to taxonomists for standard genome sequencing and annotation.</title>
        <authorList>
            <consortium name="The Broad Institute Genomics Platform"/>
            <consortium name="The Broad Institute Genome Sequencing Center for Infectious Disease"/>
            <person name="Wu L."/>
            <person name="Ma J."/>
        </authorList>
    </citation>
    <scope>NUCLEOTIDE SEQUENCE [LARGE SCALE GENOMIC DNA]</scope>
    <source>
        <strain evidence="6">CGMCC 1.15461</strain>
    </source>
</reference>
<gene>
    <name evidence="5" type="ORF">GCM10007424_25480</name>
</gene>
<keyword evidence="1" id="KW-0805">Transcription regulation</keyword>
<feature type="domain" description="HTH marR-type" evidence="4">
    <location>
        <begin position="23"/>
        <end position="84"/>
    </location>
</feature>
<keyword evidence="2" id="KW-0238">DNA-binding</keyword>
<evidence type="ECO:0000259" key="4">
    <source>
        <dbReference type="Pfam" id="PF12802"/>
    </source>
</evidence>
<dbReference type="PANTHER" id="PTHR38465:SF1">
    <property type="entry name" value="HTH-TYPE TRANSCRIPTIONAL REGULATOR MJ1563-RELATED"/>
    <property type="match status" value="1"/>
</dbReference>
<dbReference type="InterPro" id="IPR000835">
    <property type="entry name" value="HTH_MarR-typ"/>
</dbReference>
<name>A0ABQ1K108_9FLAO</name>
<organism evidence="5 6">
    <name type="scientific">Flavobacterium suaedae</name>
    <dbReference type="NCBI Taxonomy" id="1767027"/>
    <lineage>
        <taxon>Bacteria</taxon>
        <taxon>Pseudomonadati</taxon>
        <taxon>Bacteroidota</taxon>
        <taxon>Flavobacteriia</taxon>
        <taxon>Flavobacteriales</taxon>
        <taxon>Flavobacteriaceae</taxon>
        <taxon>Flavobacterium</taxon>
    </lineage>
</organism>
<dbReference type="SUPFAM" id="SSF46785">
    <property type="entry name" value="Winged helix' DNA-binding domain"/>
    <property type="match status" value="1"/>
</dbReference>
<comment type="caution">
    <text evidence="5">The sequence shown here is derived from an EMBL/GenBank/DDBJ whole genome shotgun (WGS) entry which is preliminary data.</text>
</comment>
<dbReference type="Pfam" id="PF12802">
    <property type="entry name" value="MarR_2"/>
    <property type="match status" value="1"/>
</dbReference>
<sequence>MDDVQKEKGELIEMFGVHFESQYNLPPLAARILGMLIIDSCKQGLTFEDLLERTGASKSSVSTNLNLLLKLGKIKYYTVPCDRKKYYRPAPLSERLANYLKIIDFEKEIIERMLCYREKTASCGAELCNLENTKAYKEHVLEVEELLKRTIEKFKVIENNNQV</sequence>
<evidence type="ECO:0000256" key="1">
    <source>
        <dbReference type="ARBA" id="ARBA00023015"/>
    </source>
</evidence>
<protein>
    <recommendedName>
        <fullName evidence="4">HTH marR-type domain-containing protein</fullName>
    </recommendedName>
</protein>
<dbReference type="InterPro" id="IPR036388">
    <property type="entry name" value="WH-like_DNA-bd_sf"/>
</dbReference>
<accession>A0ABQ1K108</accession>
<proteinExistence type="predicted"/>
<dbReference type="InterPro" id="IPR036390">
    <property type="entry name" value="WH_DNA-bd_sf"/>
</dbReference>
<dbReference type="Gene3D" id="1.10.10.10">
    <property type="entry name" value="Winged helix-like DNA-binding domain superfamily/Winged helix DNA-binding domain"/>
    <property type="match status" value="1"/>
</dbReference>
<dbReference type="InterPro" id="IPR052362">
    <property type="entry name" value="HTH-GbsR_regulator"/>
</dbReference>
<evidence type="ECO:0000256" key="2">
    <source>
        <dbReference type="ARBA" id="ARBA00023125"/>
    </source>
</evidence>
<dbReference type="EMBL" id="BMJE01000007">
    <property type="protein sequence ID" value="GGB84351.1"/>
    <property type="molecule type" value="Genomic_DNA"/>
</dbReference>
<dbReference type="PANTHER" id="PTHR38465">
    <property type="entry name" value="HTH-TYPE TRANSCRIPTIONAL REGULATOR MJ1563-RELATED"/>
    <property type="match status" value="1"/>
</dbReference>
<evidence type="ECO:0000313" key="5">
    <source>
        <dbReference type="EMBL" id="GGB84351.1"/>
    </source>
</evidence>
<dbReference type="Proteomes" id="UP000615760">
    <property type="component" value="Unassembled WGS sequence"/>
</dbReference>
<dbReference type="RefSeq" id="WP_188621698.1">
    <property type="nucleotide sequence ID" value="NZ_BMJE01000007.1"/>
</dbReference>
<evidence type="ECO:0000313" key="6">
    <source>
        <dbReference type="Proteomes" id="UP000615760"/>
    </source>
</evidence>
<keyword evidence="3" id="KW-0804">Transcription</keyword>